<dbReference type="InterPro" id="IPR000669">
    <property type="entry name" value="Mannitol_DH"/>
</dbReference>
<feature type="domain" description="Mannitol dehydrogenase C-terminal" evidence="3">
    <location>
        <begin position="285"/>
        <end position="476"/>
    </location>
</feature>
<accession>A0A5J5FXQ8</accession>
<dbReference type="Gene3D" id="3.40.50.720">
    <property type="entry name" value="NAD(P)-binding Rossmann-like Domain"/>
    <property type="match status" value="1"/>
</dbReference>
<evidence type="ECO:0000256" key="1">
    <source>
        <dbReference type="ARBA" id="ARBA00023002"/>
    </source>
</evidence>
<organism evidence="4 5">
    <name type="scientific">Affinibrenneria salicis</name>
    <dbReference type="NCBI Taxonomy" id="2590031"/>
    <lineage>
        <taxon>Bacteria</taxon>
        <taxon>Pseudomonadati</taxon>
        <taxon>Pseudomonadota</taxon>
        <taxon>Gammaproteobacteria</taxon>
        <taxon>Enterobacterales</taxon>
        <taxon>Pectobacteriaceae</taxon>
        <taxon>Affinibrenneria</taxon>
    </lineage>
</organism>
<dbReference type="InterPro" id="IPR013328">
    <property type="entry name" value="6PGD_dom2"/>
</dbReference>
<name>A0A5J5FXQ8_9GAMM</name>
<comment type="caution">
    <text evidence="4">The sequence shown here is derived from an EMBL/GenBank/DDBJ whole genome shotgun (WGS) entry which is preliminary data.</text>
</comment>
<dbReference type="InterPro" id="IPR050988">
    <property type="entry name" value="Mannitol_DH/Oxidoreductase"/>
</dbReference>
<dbReference type="Proteomes" id="UP000335415">
    <property type="component" value="Unassembled WGS sequence"/>
</dbReference>
<dbReference type="Pfam" id="PF01232">
    <property type="entry name" value="Mannitol_dh"/>
    <property type="match status" value="1"/>
</dbReference>
<dbReference type="SUPFAM" id="SSF48179">
    <property type="entry name" value="6-phosphogluconate dehydrogenase C-terminal domain-like"/>
    <property type="match status" value="1"/>
</dbReference>
<dbReference type="EMBL" id="VYKJ01000007">
    <property type="protein sequence ID" value="KAA8998884.1"/>
    <property type="molecule type" value="Genomic_DNA"/>
</dbReference>
<gene>
    <name evidence="4" type="ORF">FJU30_14440</name>
</gene>
<dbReference type="PRINTS" id="PR00084">
    <property type="entry name" value="MTLDHDRGNASE"/>
</dbReference>
<protein>
    <submittedName>
        <fullName evidence="4">Mannitol dehydrogenase family protein</fullName>
    </submittedName>
</protein>
<dbReference type="Pfam" id="PF08125">
    <property type="entry name" value="Mannitol_dh_C"/>
    <property type="match status" value="1"/>
</dbReference>
<dbReference type="SUPFAM" id="SSF51735">
    <property type="entry name" value="NAD(P)-binding Rossmann-fold domains"/>
    <property type="match status" value="1"/>
</dbReference>
<sequence>MRLSAAQLNRLPAGIIRPDYDRSALTTRLFHLGLGAFFRAHQAVYTDTLAARYGSDWGYAAANLRSGQRLVSDLRQQDHLFSVSEMDGQGCATRVVGALRETFYAGADGADAIIAAMARPAIAIVSVTVSEKGYCHQPASGQLDLQHADIQHDLAWPNAPRTLPGVIVAALRLRRQRGLAPFSVMSCDNMPANGRVTHNVITQLAQQQDDALADWIRQRVTFPSTMVDHIVPASTAETQTMAQRQLGLADPAGVVCEPFSQWVIEDNFVSGRPAWELAGAELVRDVLPYEEMKLRMLNGSHSFLAYLGYLAGYPHISDCMRDDAFARAARRLMREEQAPTLKAPGVDLAAYADALLARYRNPALKHRTGQIAMDGSQKLPQRLLDPIRWHLAGNRDFPLLALGVAAWMRYVGGMDERGQPIDISDPLKEELARTVAASAEGATRVAALLSMTAIFSVDLPRNATFVQRVTQSYLSLLADGARETLAAVLQSA</sequence>
<dbReference type="AlphaFoldDB" id="A0A5J5FXQ8"/>
<dbReference type="InterPro" id="IPR013131">
    <property type="entry name" value="Mannitol_DH_N"/>
</dbReference>
<dbReference type="OrthoDB" id="271711at2"/>
<dbReference type="InterPro" id="IPR013118">
    <property type="entry name" value="Mannitol_DH_C"/>
</dbReference>
<dbReference type="InterPro" id="IPR008927">
    <property type="entry name" value="6-PGluconate_DH-like_C_sf"/>
</dbReference>
<feature type="domain" description="Mannitol dehydrogenase N-terminal" evidence="2">
    <location>
        <begin position="28"/>
        <end position="276"/>
    </location>
</feature>
<reference evidence="4 5" key="1">
    <citation type="submission" date="2019-09" db="EMBL/GenBank/DDBJ databases">
        <authorList>
            <person name="Li Y."/>
        </authorList>
    </citation>
    <scope>NUCLEOTIDE SEQUENCE [LARGE SCALE GENOMIC DNA]</scope>
    <source>
        <strain evidence="4 5">L3-3HA</strain>
    </source>
</reference>
<proteinExistence type="predicted"/>
<dbReference type="RefSeq" id="WP_150435683.1">
    <property type="nucleotide sequence ID" value="NZ_VYKJ01000007.1"/>
</dbReference>
<keyword evidence="5" id="KW-1185">Reference proteome</keyword>
<evidence type="ECO:0000259" key="3">
    <source>
        <dbReference type="Pfam" id="PF08125"/>
    </source>
</evidence>
<dbReference type="PANTHER" id="PTHR43362">
    <property type="entry name" value="MANNITOL DEHYDROGENASE DSF1-RELATED"/>
    <property type="match status" value="1"/>
</dbReference>
<dbReference type="InterPro" id="IPR036291">
    <property type="entry name" value="NAD(P)-bd_dom_sf"/>
</dbReference>
<evidence type="ECO:0000313" key="5">
    <source>
        <dbReference type="Proteomes" id="UP000335415"/>
    </source>
</evidence>
<dbReference type="PANTHER" id="PTHR43362:SF4">
    <property type="entry name" value="MANNITOL DEHYDROGENASE"/>
    <property type="match status" value="1"/>
</dbReference>
<evidence type="ECO:0000313" key="4">
    <source>
        <dbReference type="EMBL" id="KAA8998884.1"/>
    </source>
</evidence>
<dbReference type="GO" id="GO:0016616">
    <property type="term" value="F:oxidoreductase activity, acting on the CH-OH group of donors, NAD or NADP as acceptor"/>
    <property type="evidence" value="ECO:0007669"/>
    <property type="project" value="TreeGrafter"/>
</dbReference>
<dbReference type="Gene3D" id="1.10.1040.10">
    <property type="entry name" value="N-(1-d-carboxylethyl)-l-norvaline Dehydrogenase, domain 2"/>
    <property type="match status" value="1"/>
</dbReference>
<evidence type="ECO:0000259" key="2">
    <source>
        <dbReference type="Pfam" id="PF01232"/>
    </source>
</evidence>
<keyword evidence="1" id="KW-0560">Oxidoreductase</keyword>